<keyword evidence="7 11" id="KW-0808">Transferase</keyword>
<dbReference type="GO" id="GO:0005543">
    <property type="term" value="F:phospholipid binding"/>
    <property type="evidence" value="ECO:0007669"/>
    <property type="project" value="TreeGrafter"/>
</dbReference>
<dbReference type="Pfam" id="PF02684">
    <property type="entry name" value="LpxB"/>
    <property type="match status" value="1"/>
</dbReference>
<dbReference type="GO" id="GO:0016020">
    <property type="term" value="C:membrane"/>
    <property type="evidence" value="ECO:0007669"/>
    <property type="project" value="GOC"/>
</dbReference>
<keyword evidence="6 11" id="KW-0328">Glycosyltransferase</keyword>
<reference evidence="11 12" key="1">
    <citation type="submission" date="2019-03" db="EMBL/GenBank/DDBJ databases">
        <title>Lake Tanganyika Metagenome-Assembled Genomes (MAGs).</title>
        <authorList>
            <person name="Tran P."/>
        </authorList>
    </citation>
    <scope>NUCLEOTIDE SEQUENCE [LARGE SCALE GENOMIC DNA]</scope>
    <source>
        <strain evidence="11">K_DeepCast_65m_m2_236</strain>
    </source>
</reference>
<comment type="function">
    <text evidence="1">Condensation of UDP-2,3-diacylglucosamine and 2,3-diacylglucosamine-1-phosphate to form lipid A disaccharide, a precursor of lipid A, a phosphorylated glycolipid that anchors the lipopolysaccharide to the outer membrane of the cell.</text>
</comment>
<dbReference type="InterPro" id="IPR003835">
    <property type="entry name" value="Glyco_trans_19"/>
</dbReference>
<dbReference type="GO" id="GO:0009245">
    <property type="term" value="P:lipid A biosynthetic process"/>
    <property type="evidence" value="ECO:0007669"/>
    <property type="project" value="UniProtKB-UniRule"/>
</dbReference>
<evidence type="ECO:0000256" key="10">
    <source>
        <dbReference type="NCBIfam" id="TIGR00215"/>
    </source>
</evidence>
<evidence type="ECO:0000313" key="12">
    <source>
        <dbReference type="Proteomes" id="UP000703893"/>
    </source>
</evidence>
<evidence type="ECO:0000256" key="4">
    <source>
        <dbReference type="ARBA" id="ARBA00022516"/>
    </source>
</evidence>
<evidence type="ECO:0000256" key="7">
    <source>
        <dbReference type="ARBA" id="ARBA00022679"/>
    </source>
</evidence>
<dbReference type="PANTHER" id="PTHR30372">
    <property type="entry name" value="LIPID-A-DISACCHARIDE SYNTHASE"/>
    <property type="match status" value="1"/>
</dbReference>
<dbReference type="Gene3D" id="3.40.50.2000">
    <property type="entry name" value="Glycogen Phosphorylase B"/>
    <property type="match status" value="2"/>
</dbReference>
<keyword evidence="8" id="KW-0443">Lipid metabolism</keyword>
<evidence type="ECO:0000256" key="2">
    <source>
        <dbReference type="ARBA" id="ARBA00012687"/>
    </source>
</evidence>
<dbReference type="AlphaFoldDB" id="A0A938BMU5"/>
<protein>
    <recommendedName>
        <fullName evidence="3 10">Lipid-A-disaccharide synthase</fullName>
        <ecNumber evidence="2 10">2.4.1.182</ecNumber>
    </recommendedName>
</protein>
<proteinExistence type="predicted"/>
<accession>A0A938BMU5</accession>
<dbReference type="NCBIfam" id="TIGR00215">
    <property type="entry name" value="lpxB"/>
    <property type="match status" value="1"/>
</dbReference>
<comment type="caution">
    <text evidence="11">The sequence shown here is derived from an EMBL/GenBank/DDBJ whole genome shotgun (WGS) entry which is preliminary data.</text>
</comment>
<keyword evidence="5" id="KW-0441">Lipid A biosynthesis</keyword>
<evidence type="ECO:0000256" key="5">
    <source>
        <dbReference type="ARBA" id="ARBA00022556"/>
    </source>
</evidence>
<gene>
    <name evidence="11" type="primary">lpxB</name>
    <name evidence="11" type="ORF">FJZ00_05850</name>
</gene>
<dbReference type="GO" id="GO:0008915">
    <property type="term" value="F:lipid-A-disaccharide synthase activity"/>
    <property type="evidence" value="ECO:0007669"/>
    <property type="project" value="UniProtKB-UniRule"/>
</dbReference>
<organism evidence="11 12">
    <name type="scientific">Candidatus Tanganyikabacteria bacterium</name>
    <dbReference type="NCBI Taxonomy" id="2961651"/>
    <lineage>
        <taxon>Bacteria</taxon>
        <taxon>Bacillati</taxon>
        <taxon>Candidatus Sericytochromatia</taxon>
        <taxon>Candidatus Tanganyikabacteria</taxon>
    </lineage>
</organism>
<sequence>MGQPLIFLAAGEVSGDVHGAALVSEIRGLAPDARFAGLGSHKMAAAGVEVLQDLTPYAAVGLTENLAAVRPASEAIRSAREYLAANRPSAVVLIDYQGANMVLARHAREAGIPTLYYISPQEWIWGFKGGAAKVARQVDRIVCIFEREAAVYRQAGGNVTYVGHPLLDQAPDDDRIAAVRERLGLSGTEPVLGLFPGSRKAEIGRLLPPMLGAARALQAKRPGLRVLLPIASPHLETLTQGLGDALTLVNAPGTPGEAIPGIEVLAACDAALVASGTATLEAAIVGTPVVATYRVSALTAFLARKVFRIGHVSLPNIVADREVIPELLQENATAARMVAAVEPLLDPGRARQEAKDRLAAVAAILGERGATRRAAECVLEAALAPTR</sequence>
<evidence type="ECO:0000313" key="11">
    <source>
        <dbReference type="EMBL" id="MBM3274653.1"/>
    </source>
</evidence>
<evidence type="ECO:0000256" key="3">
    <source>
        <dbReference type="ARBA" id="ARBA00020902"/>
    </source>
</evidence>
<evidence type="ECO:0000256" key="8">
    <source>
        <dbReference type="ARBA" id="ARBA00023098"/>
    </source>
</evidence>
<comment type="catalytic activity">
    <reaction evidence="9">
        <text>a lipid X + a UDP-2-N,3-O-bis[(3R)-3-hydroxyacyl]-alpha-D-glucosamine = a lipid A disaccharide + UDP + H(+)</text>
        <dbReference type="Rhea" id="RHEA:67828"/>
        <dbReference type="ChEBI" id="CHEBI:15378"/>
        <dbReference type="ChEBI" id="CHEBI:58223"/>
        <dbReference type="ChEBI" id="CHEBI:137748"/>
        <dbReference type="ChEBI" id="CHEBI:176338"/>
        <dbReference type="ChEBI" id="CHEBI:176343"/>
        <dbReference type="EC" id="2.4.1.182"/>
    </reaction>
</comment>
<evidence type="ECO:0000256" key="9">
    <source>
        <dbReference type="ARBA" id="ARBA00048975"/>
    </source>
</evidence>
<dbReference type="PANTHER" id="PTHR30372:SF4">
    <property type="entry name" value="LIPID-A-DISACCHARIDE SYNTHASE, MITOCHONDRIAL-RELATED"/>
    <property type="match status" value="1"/>
</dbReference>
<evidence type="ECO:0000256" key="1">
    <source>
        <dbReference type="ARBA" id="ARBA00002056"/>
    </source>
</evidence>
<name>A0A938BMU5_9BACT</name>
<dbReference type="SUPFAM" id="SSF53756">
    <property type="entry name" value="UDP-Glycosyltransferase/glycogen phosphorylase"/>
    <property type="match status" value="1"/>
</dbReference>
<evidence type="ECO:0000256" key="6">
    <source>
        <dbReference type="ARBA" id="ARBA00022676"/>
    </source>
</evidence>
<dbReference type="EMBL" id="VGJX01000283">
    <property type="protein sequence ID" value="MBM3274653.1"/>
    <property type="molecule type" value="Genomic_DNA"/>
</dbReference>
<dbReference type="Proteomes" id="UP000703893">
    <property type="component" value="Unassembled WGS sequence"/>
</dbReference>
<keyword evidence="4" id="KW-0444">Lipid biosynthesis</keyword>
<dbReference type="EC" id="2.4.1.182" evidence="2 10"/>